<evidence type="ECO:0000256" key="6">
    <source>
        <dbReference type="ARBA" id="ARBA00023328"/>
    </source>
</evidence>
<dbReference type="InterPro" id="IPR040034">
    <property type="entry name" value="CENP-H"/>
</dbReference>
<feature type="domain" description="Centromere protein H C-terminal" evidence="9">
    <location>
        <begin position="44"/>
        <end position="236"/>
    </location>
</feature>
<gene>
    <name evidence="10" type="ORF">FN846DRAFT_678422</name>
</gene>
<dbReference type="GO" id="GO:0051382">
    <property type="term" value="P:kinetochore assembly"/>
    <property type="evidence" value="ECO:0007669"/>
    <property type="project" value="InterPro"/>
</dbReference>
<organism evidence="10 11">
    <name type="scientific">Sphaerosporella brunnea</name>
    <dbReference type="NCBI Taxonomy" id="1250544"/>
    <lineage>
        <taxon>Eukaryota</taxon>
        <taxon>Fungi</taxon>
        <taxon>Dikarya</taxon>
        <taxon>Ascomycota</taxon>
        <taxon>Pezizomycotina</taxon>
        <taxon>Pezizomycetes</taxon>
        <taxon>Pezizales</taxon>
        <taxon>Pyronemataceae</taxon>
        <taxon>Sphaerosporella</taxon>
    </lineage>
</organism>
<keyword evidence="6" id="KW-0137">Centromere</keyword>
<dbReference type="PANTHER" id="PTHR48122">
    <property type="entry name" value="CENTROMERE PROTEIN H"/>
    <property type="match status" value="1"/>
</dbReference>
<protein>
    <submittedName>
        <fullName evidence="10">Centromere protein H (CENP-H)-domain-containing protein</fullName>
    </submittedName>
</protein>
<dbReference type="OrthoDB" id="2274804at2759"/>
<proteinExistence type="inferred from homology"/>
<dbReference type="GO" id="GO:0043515">
    <property type="term" value="F:kinetochore binding"/>
    <property type="evidence" value="ECO:0007669"/>
    <property type="project" value="TreeGrafter"/>
</dbReference>
<feature type="coiled-coil region" evidence="8">
    <location>
        <begin position="31"/>
        <end position="72"/>
    </location>
</feature>
<evidence type="ECO:0000313" key="10">
    <source>
        <dbReference type="EMBL" id="KAA8914319.1"/>
    </source>
</evidence>
<dbReference type="GO" id="GO:0007059">
    <property type="term" value="P:chromosome segregation"/>
    <property type="evidence" value="ECO:0007669"/>
    <property type="project" value="TreeGrafter"/>
</dbReference>
<name>A0A5J5FBG5_9PEZI</name>
<comment type="similarity">
    <text evidence="7">Belongs to the CENP-H/MCM16 family.</text>
</comment>
<keyword evidence="11" id="KW-1185">Reference proteome</keyword>
<evidence type="ECO:0000256" key="2">
    <source>
        <dbReference type="ARBA" id="ARBA00004629"/>
    </source>
</evidence>
<dbReference type="InterPro" id="IPR008426">
    <property type="entry name" value="CENP-H_C"/>
</dbReference>
<dbReference type="GO" id="GO:0000776">
    <property type="term" value="C:kinetochore"/>
    <property type="evidence" value="ECO:0007669"/>
    <property type="project" value="UniProtKB-KW"/>
</dbReference>
<evidence type="ECO:0000256" key="4">
    <source>
        <dbReference type="ARBA" id="ARBA00022838"/>
    </source>
</evidence>
<keyword evidence="5" id="KW-0539">Nucleus</keyword>
<evidence type="ECO:0000256" key="3">
    <source>
        <dbReference type="ARBA" id="ARBA00022454"/>
    </source>
</evidence>
<dbReference type="PANTHER" id="PTHR48122:SF1">
    <property type="entry name" value="CENTROMERE PROTEIN H"/>
    <property type="match status" value="1"/>
</dbReference>
<dbReference type="EMBL" id="VXIS01000007">
    <property type="protein sequence ID" value="KAA8914319.1"/>
    <property type="molecule type" value="Genomic_DNA"/>
</dbReference>
<comment type="caution">
    <text evidence="10">The sequence shown here is derived from an EMBL/GenBank/DDBJ whole genome shotgun (WGS) entry which is preliminary data.</text>
</comment>
<keyword evidence="8" id="KW-0175">Coiled coil</keyword>
<keyword evidence="3" id="KW-0158">Chromosome</keyword>
<evidence type="ECO:0000256" key="5">
    <source>
        <dbReference type="ARBA" id="ARBA00023242"/>
    </source>
</evidence>
<dbReference type="GO" id="GO:0005634">
    <property type="term" value="C:nucleus"/>
    <property type="evidence" value="ECO:0007669"/>
    <property type="project" value="UniProtKB-SubCell"/>
</dbReference>
<evidence type="ECO:0000259" key="9">
    <source>
        <dbReference type="Pfam" id="PF05837"/>
    </source>
</evidence>
<dbReference type="Pfam" id="PF05837">
    <property type="entry name" value="CENP-H"/>
    <property type="match status" value="1"/>
</dbReference>
<evidence type="ECO:0000256" key="1">
    <source>
        <dbReference type="ARBA" id="ARBA00004123"/>
    </source>
</evidence>
<evidence type="ECO:0000313" key="11">
    <source>
        <dbReference type="Proteomes" id="UP000326924"/>
    </source>
</evidence>
<accession>A0A5J5FBG5</accession>
<sequence length="239" mass="26277">MDTLQNTCLSLLLATQSHVVGFPHLTPSSANDSLESVLNDKERQLLELYDKLSRVKLERRILEAELAATREAGEPTTEPPKETDLIAARADRILLETATASIISAFPVIHTVHPDYQSPAPPPALTAMIKRRDDMAQTHANLSNAVALANEELLSVLQAVEKVKGENKSLTEQLLELVKERGTQVDRGEVWTKTKEELDKALASWEVARNVASAVIVGSGVDWVRDKELRELVLACGDD</sequence>
<evidence type="ECO:0000256" key="8">
    <source>
        <dbReference type="SAM" id="Coils"/>
    </source>
</evidence>
<reference evidence="10 11" key="1">
    <citation type="submission" date="2019-09" db="EMBL/GenBank/DDBJ databases">
        <title>Draft genome of the ectomycorrhizal ascomycete Sphaerosporella brunnea.</title>
        <authorList>
            <consortium name="DOE Joint Genome Institute"/>
            <person name="Benucci G.M."/>
            <person name="Marozzi G."/>
            <person name="Antonielli L."/>
            <person name="Sanchez S."/>
            <person name="Marco P."/>
            <person name="Wang X."/>
            <person name="Falini L.B."/>
            <person name="Barry K."/>
            <person name="Haridas S."/>
            <person name="Lipzen A."/>
            <person name="Labutti K."/>
            <person name="Grigoriev I.V."/>
            <person name="Murat C."/>
            <person name="Martin F."/>
            <person name="Albertini E."/>
            <person name="Donnini D."/>
            <person name="Bonito G."/>
        </authorList>
    </citation>
    <scope>NUCLEOTIDE SEQUENCE [LARGE SCALE GENOMIC DNA]</scope>
    <source>
        <strain evidence="10 11">Sb_GMNB300</strain>
    </source>
</reference>
<comment type="subcellular location">
    <subcellularLocation>
        <location evidence="2">Chromosome</location>
        <location evidence="2">Centromere</location>
        <location evidence="2">Kinetochore</location>
    </subcellularLocation>
    <subcellularLocation>
        <location evidence="1">Nucleus</location>
    </subcellularLocation>
</comment>
<dbReference type="Proteomes" id="UP000326924">
    <property type="component" value="Unassembled WGS sequence"/>
</dbReference>
<dbReference type="AlphaFoldDB" id="A0A5J5FBG5"/>
<keyword evidence="4" id="KW-0995">Kinetochore</keyword>
<evidence type="ECO:0000256" key="7">
    <source>
        <dbReference type="ARBA" id="ARBA00025735"/>
    </source>
</evidence>
<dbReference type="InParanoid" id="A0A5J5FBG5"/>
<dbReference type="GO" id="GO:0007052">
    <property type="term" value="P:mitotic spindle organization"/>
    <property type="evidence" value="ECO:0007669"/>
    <property type="project" value="TreeGrafter"/>
</dbReference>